<dbReference type="InterPro" id="IPR035979">
    <property type="entry name" value="RBD_domain_sf"/>
</dbReference>
<protein>
    <recommendedName>
        <fullName evidence="4">RRM domain-containing protein</fullName>
    </recommendedName>
</protein>
<dbReference type="Gene3D" id="3.30.70.330">
    <property type="match status" value="1"/>
</dbReference>
<feature type="compositionally biased region" description="Basic residues" evidence="3">
    <location>
        <begin position="199"/>
        <end position="212"/>
    </location>
</feature>
<dbReference type="InterPro" id="IPR012677">
    <property type="entry name" value="Nucleotide-bd_a/b_plait_sf"/>
</dbReference>
<feature type="domain" description="RRM" evidence="4">
    <location>
        <begin position="73"/>
        <end position="151"/>
    </location>
</feature>
<dbReference type="AlphaFoldDB" id="A0A6H0XYU5"/>
<dbReference type="PANTHER" id="PTHR19965">
    <property type="entry name" value="RNA AND EXPORT FACTOR BINDING PROTEIN"/>
    <property type="match status" value="1"/>
</dbReference>
<keyword evidence="1 2" id="KW-0694">RNA-binding</keyword>
<evidence type="ECO:0000313" key="5">
    <source>
        <dbReference type="EMBL" id="QIW99830.1"/>
    </source>
</evidence>
<sequence length="254" mass="25982">MSGKLDQSLDAIMKESKTARRGRGGRTAGTRRAATAAKAKIAAPAGGISKNTKQTKGSKPTGPIVNAPTTGESKIIVSGLPEDVDETQIKDYFTKTVGHVKKAMLTYGPQGRSRGVATLIFSKPGSAAEAAQQLNGVKVDGRAMRIEVVVGAKNVTAAPAKTLGDRITSQPKSAARTKPVRGAKDAPKAAAPNGAKPARGGKKSGRAGRPKPKTSEELDAEMQDYFGGDSNGAVAAPAAPAQPAANDANMDIIS</sequence>
<dbReference type="PROSITE" id="PS50102">
    <property type="entry name" value="RRM"/>
    <property type="match status" value="1"/>
</dbReference>
<feature type="region of interest" description="Disordered" evidence="3">
    <location>
        <begin position="162"/>
        <end position="254"/>
    </location>
</feature>
<name>A0A6H0XYU5_9PEZI</name>
<keyword evidence="6" id="KW-1185">Reference proteome</keyword>
<dbReference type="SUPFAM" id="SSF54928">
    <property type="entry name" value="RNA-binding domain, RBD"/>
    <property type="match status" value="1"/>
</dbReference>
<feature type="compositionally biased region" description="Low complexity" evidence="3">
    <location>
        <begin position="188"/>
        <end position="198"/>
    </location>
</feature>
<dbReference type="InterPro" id="IPR025715">
    <property type="entry name" value="FoP_C"/>
</dbReference>
<accession>A0A6H0XYU5</accession>
<dbReference type="GO" id="GO:0005634">
    <property type="term" value="C:nucleus"/>
    <property type="evidence" value="ECO:0007669"/>
    <property type="project" value="TreeGrafter"/>
</dbReference>
<reference evidence="5 6" key="1">
    <citation type="journal article" date="2016" name="Sci. Rep.">
        <title>Peltaster fructicola genome reveals evolution from an invasive phytopathogen to an ectophytic parasite.</title>
        <authorList>
            <person name="Xu C."/>
            <person name="Chen H."/>
            <person name="Gleason M.L."/>
            <person name="Xu J.R."/>
            <person name="Liu H."/>
            <person name="Zhang R."/>
            <person name="Sun G."/>
        </authorList>
    </citation>
    <scope>NUCLEOTIDE SEQUENCE [LARGE SCALE GENOMIC DNA]</scope>
    <source>
        <strain evidence="5 6">LNHT1506</strain>
    </source>
</reference>
<proteinExistence type="predicted"/>
<dbReference type="Pfam" id="PF00076">
    <property type="entry name" value="RRM_1"/>
    <property type="match status" value="1"/>
</dbReference>
<evidence type="ECO:0000313" key="6">
    <source>
        <dbReference type="Proteomes" id="UP000503462"/>
    </source>
</evidence>
<dbReference type="GO" id="GO:0003729">
    <property type="term" value="F:mRNA binding"/>
    <property type="evidence" value="ECO:0007669"/>
    <property type="project" value="TreeGrafter"/>
</dbReference>
<evidence type="ECO:0000256" key="2">
    <source>
        <dbReference type="PROSITE-ProRule" id="PRU00176"/>
    </source>
</evidence>
<dbReference type="Pfam" id="PF13865">
    <property type="entry name" value="FoP_duplication"/>
    <property type="match status" value="1"/>
</dbReference>
<feature type="compositionally biased region" description="Low complexity" evidence="3">
    <location>
        <begin position="28"/>
        <end position="47"/>
    </location>
</feature>
<dbReference type="InterPro" id="IPR051229">
    <property type="entry name" value="ALYREF_mRNA_export"/>
</dbReference>
<dbReference type="PANTHER" id="PTHR19965:SF35">
    <property type="entry name" value="RNA ANNEALING PROTEIN YRA1"/>
    <property type="match status" value="1"/>
</dbReference>
<dbReference type="Proteomes" id="UP000503462">
    <property type="component" value="Chromosome 3"/>
</dbReference>
<feature type="region of interest" description="Disordered" evidence="3">
    <location>
        <begin position="1"/>
        <end position="69"/>
    </location>
</feature>
<dbReference type="InterPro" id="IPR000504">
    <property type="entry name" value="RRM_dom"/>
</dbReference>
<dbReference type="EMBL" id="CP051141">
    <property type="protein sequence ID" value="QIW99830.1"/>
    <property type="molecule type" value="Genomic_DNA"/>
</dbReference>
<feature type="compositionally biased region" description="Low complexity" evidence="3">
    <location>
        <begin position="231"/>
        <end position="254"/>
    </location>
</feature>
<gene>
    <name evidence="5" type="ORF">AMS68_005348</name>
</gene>
<dbReference type="OrthoDB" id="346839at2759"/>
<dbReference type="SMART" id="SM00360">
    <property type="entry name" value="RRM"/>
    <property type="match status" value="1"/>
</dbReference>
<evidence type="ECO:0000259" key="4">
    <source>
        <dbReference type="PROSITE" id="PS50102"/>
    </source>
</evidence>
<evidence type="ECO:0000256" key="3">
    <source>
        <dbReference type="SAM" id="MobiDB-lite"/>
    </source>
</evidence>
<organism evidence="5 6">
    <name type="scientific">Peltaster fructicola</name>
    <dbReference type="NCBI Taxonomy" id="286661"/>
    <lineage>
        <taxon>Eukaryota</taxon>
        <taxon>Fungi</taxon>
        <taxon>Dikarya</taxon>
        <taxon>Ascomycota</taxon>
        <taxon>Pezizomycotina</taxon>
        <taxon>Dothideomycetes</taxon>
        <taxon>Dothideomycetes incertae sedis</taxon>
        <taxon>Peltaster</taxon>
    </lineage>
</organism>
<feature type="compositionally biased region" description="Polar residues" evidence="3">
    <location>
        <begin position="49"/>
        <end position="58"/>
    </location>
</feature>
<dbReference type="SMART" id="SM01218">
    <property type="entry name" value="FoP_duplication"/>
    <property type="match status" value="1"/>
</dbReference>
<evidence type="ECO:0000256" key="1">
    <source>
        <dbReference type="ARBA" id="ARBA00022884"/>
    </source>
</evidence>